<accession>A0ABR9CUH7</accession>
<comment type="caution">
    <text evidence="2">The sequence shown here is derived from an EMBL/GenBank/DDBJ whole genome shotgun (WGS) entry which is preliminary data.</text>
</comment>
<evidence type="ECO:0000256" key="1">
    <source>
        <dbReference type="SAM" id="Phobius"/>
    </source>
</evidence>
<feature type="transmembrane region" description="Helical" evidence="1">
    <location>
        <begin position="21"/>
        <end position="41"/>
    </location>
</feature>
<organism evidence="2 3">
    <name type="scientific">Roseibium litorale</name>
    <dbReference type="NCBI Taxonomy" id="2803841"/>
    <lineage>
        <taxon>Bacteria</taxon>
        <taxon>Pseudomonadati</taxon>
        <taxon>Pseudomonadota</taxon>
        <taxon>Alphaproteobacteria</taxon>
        <taxon>Hyphomicrobiales</taxon>
        <taxon>Stappiaceae</taxon>
        <taxon>Roseibium</taxon>
    </lineage>
</organism>
<protein>
    <submittedName>
        <fullName evidence="2">AsmA-like C-terminal domain-containing protein</fullName>
    </submittedName>
</protein>
<evidence type="ECO:0000313" key="2">
    <source>
        <dbReference type="EMBL" id="MBD8894219.1"/>
    </source>
</evidence>
<proteinExistence type="predicted"/>
<keyword evidence="1" id="KW-0812">Transmembrane</keyword>
<dbReference type="Proteomes" id="UP000632063">
    <property type="component" value="Unassembled WGS sequence"/>
</dbReference>
<keyword evidence="3" id="KW-1185">Reference proteome</keyword>
<dbReference type="RefSeq" id="WP_192150960.1">
    <property type="nucleotide sequence ID" value="NZ_JACYXI010000023.1"/>
</dbReference>
<evidence type="ECO:0000313" key="3">
    <source>
        <dbReference type="Proteomes" id="UP000632063"/>
    </source>
</evidence>
<gene>
    <name evidence="2" type="ORF">IG616_21955</name>
</gene>
<reference evidence="2 3" key="2">
    <citation type="journal article" date="2021" name="Int. J. Syst. Evol. Microbiol.">
        <title>Roseibium litorale sp. nov., isolated from a tidal flat sediment and proposal for the reclassification of Labrenzia polysiphoniae as Roseibium polysiphoniae comb. nov.</title>
        <authorList>
            <person name="Liu Y."/>
            <person name="Pei T."/>
            <person name="Du J."/>
            <person name="Chao M."/>
            <person name="Deng M.R."/>
            <person name="Zhu H."/>
        </authorList>
    </citation>
    <scope>NUCLEOTIDE SEQUENCE [LARGE SCALE GENOMIC DNA]</scope>
    <source>
        <strain evidence="2 3">4C16A</strain>
    </source>
</reference>
<dbReference type="EMBL" id="JACYXI010000023">
    <property type="protein sequence ID" value="MBD8894219.1"/>
    <property type="molecule type" value="Genomic_DNA"/>
</dbReference>
<keyword evidence="1" id="KW-0472">Membrane</keyword>
<reference evidence="3" key="1">
    <citation type="submission" date="2020-09" db="EMBL/GenBank/DDBJ databases">
        <title>The genome sequence of strain Labrenzia suaedae 4C16A.</title>
        <authorList>
            <person name="Liu Y."/>
        </authorList>
    </citation>
    <scope>NUCLEOTIDE SEQUENCE [LARGE SCALE GENOMIC DNA]</scope>
    <source>
        <strain evidence="3">4C16A</strain>
    </source>
</reference>
<name>A0ABR9CUH7_9HYPH</name>
<keyword evidence="1" id="KW-1133">Transmembrane helix</keyword>
<sequence length="1104" mass="118625">MENRTPDGDTKAGRKRARPRVSHCLCAVILLLGGFLVWLFAGGPVHVPALARFMASQVSKNGVEVTIADASLDFTLGDGVLVVIRDVEVKVPGDVTTEVILPRIEAPVDLSALLTGSISFSKLDLERPRIILDLPEQQRALPAMGSLMEAVDRIGALIENDFTRRQLEMVELHNGEVDFLGSLPRSIKGIDATIHRNPQEGLRAKATVAGRFGAWDLEMVRTSGVDHTQRRIALLIRDITIGELLDPNLDVRPGTGLGLPLSVRFESFFSEDGQFESSNAVARMTEGWFQLGKTSVRFDDVALALKWNAGDTAVEITPSHIKYRNTQLLFSGSARPAKSLNGTWDVDLGTSWAQFGSSDVPEQPIVVDDVRAKLNIDLKEKILTIKQLALKAGDAELFGVGSVDLQKDGPYLAAAVEGKDLPVGLVKQVWPITITPPGRRWIIDRVKDGLIKTFSLDASIQPPAFNSNDPDPGWAGNDLTMSMSFSGGTIAAIGDVPPIEGLNGTLKIADEVLTVDGVDGRATAGEGKVVRLPEGQFKILHLRERDDKLGVIDLKLDGEARDIGWIFNQEPFRVLSRVDISPEGLSGTGAVRMNAEFPLKKHLELDEVEWSAEAQLKDFAAAEPIRGHTVSKASVTLNADRSHVEINGKGKLDGLQADIDLLLPLEGSKVKARQGVVVSASAKQLKERGIDLTSFLSGDLSVTVSEDAGKQTYDIDMSKATIKLAALGWEKGSGVPARVSFQIAESEDKRVLQDLELVSEGVDIAGTITLSSSGELEEATFSKFQLRAGDDAALTVRRGSAGRYRVNMTGAEFDARGLIRSLGKTKAEDDKIKDFSKGLVININLDRVVGFNNTRIDKFAGLVETSPGGLKSADLTGLVQGRTAFRFGVGDANGTGIRTAEGEFDDAGAVLRFLDTYDRMRGGRGRVNATATTGDNWEGTVDITNLSITEDPAIRKLSERPDILRYRDQGAVVGNRNRQGAVTRGGEASFDTLNIAFSREGETVTITRGALKGAVLGGTVSGTMNLSSQSLDLTGTFVPIYALNNIFANIPILGYALGGGSGEGLIGVTYRVTGPMSDPVLSVNPISAIAPGIFRKMFEFQGSQ</sequence>